<evidence type="ECO:0000259" key="11">
    <source>
        <dbReference type="Pfam" id="PF06862"/>
    </source>
</evidence>
<name>A0A8X7TCS5_CANPA</name>
<dbReference type="Pfam" id="PF22916">
    <property type="entry name" value="UTP25_NTPase-like"/>
    <property type="match status" value="1"/>
</dbReference>
<evidence type="ECO:0000256" key="5">
    <source>
        <dbReference type="ARBA" id="ARBA00022517"/>
    </source>
</evidence>
<dbReference type="PANTHER" id="PTHR12933:SF0">
    <property type="entry name" value="U3 SMALL NUCLEOLAR RNA-ASSOCIATED PROTEIN 25 HOMOLOG"/>
    <property type="match status" value="1"/>
</dbReference>
<sequence>MQGRNKRGPSNEHSVHHRDRNAKRGRTELRTITRTARRPNRDLKKQSYADNNVDNGDVSKDQIDSEEEEESEEGDDSGKAYSALLTLLKSNKKDKAHSDKIDTEAQEEPEQAPVAEDDEDELAGENFDEDNEESENESENDVDDSPAELAIDPFEVHFNQPSDEYLEKEEKLVLKEHNKWATSSKVIYDDLSLTSMTLTPPGEGIAYVTTKKDPTNIKDFKSLKMRVLDAYLNEFGEAVSKLDSVLLQPILNYEDVNYQYKSYINKSYRKLYALHALNHIYKTRDRIIKNSAKLHQAAESNQDLELRDQGFTRPKVLILLPSREACHTLVELLIQLSGTTQQENKKRFTTQFHAKDAPRSNKPQDFQDAFKGNNNDYFCIGLKLTRKSLKLYSSFYSSDLIIASPLGLSMILENPDKKKRQYDFISSIEVLIVDRANQIEMQNWDHVNTIMKYINKVPKDFHDADFSRIRMWSINDQAKLLRQTLVFCEYLTPSINNLVLSKSFNLSGKTKFKPVITSDTSIMNSIGIKIKQIFQRFPSESPATDPDTRFNFFINSVLPNLLKTTSYDDGIMIYIPSYFDYLRVKDYFKSSTKFNFGAIDEYSSQSKLTRTRHEFATGKIKVLLYTERLHYFRRYEISGAKNIIMYAPPTNPIFYKELIRFIAKSIFKDECDLNLVTVKILYSKWDATALDRIVGNERAPILCHSRNEMYEFR</sequence>
<dbReference type="Gene3D" id="3.40.50.300">
    <property type="entry name" value="P-loop containing nucleotide triphosphate hydrolases"/>
    <property type="match status" value="1"/>
</dbReference>
<comment type="caution">
    <text evidence="13">The sequence shown here is derived from an EMBL/GenBank/DDBJ whole genome shotgun (WGS) entry which is preliminary data.</text>
</comment>
<evidence type="ECO:0000256" key="6">
    <source>
        <dbReference type="ARBA" id="ARBA00022552"/>
    </source>
</evidence>
<dbReference type="GO" id="GO:0034511">
    <property type="term" value="F:U3 snoRNA binding"/>
    <property type="evidence" value="ECO:0007669"/>
    <property type="project" value="InterPro"/>
</dbReference>
<dbReference type="PANTHER" id="PTHR12933">
    <property type="entry name" value="ORF PROTEIN-RELATED"/>
    <property type="match status" value="1"/>
</dbReference>
<keyword evidence="5 9" id="KW-0690">Ribosome biogenesis</keyword>
<comment type="subunit">
    <text evidence="9">Component of the ribosomal small subunit (SSU) processome composed of at least 40 protein subunits and snoRNA U3.</text>
</comment>
<dbReference type="AlphaFoldDB" id="A0A8X7TCS5"/>
<dbReference type="InterPro" id="IPR027417">
    <property type="entry name" value="P-loop_NTPase"/>
</dbReference>
<feature type="compositionally biased region" description="Acidic residues" evidence="10">
    <location>
        <begin position="64"/>
        <end position="75"/>
    </location>
</feature>
<keyword evidence="6 9" id="KW-0698">rRNA processing</keyword>
<evidence type="ECO:0000256" key="7">
    <source>
        <dbReference type="ARBA" id="ARBA00023242"/>
    </source>
</evidence>
<dbReference type="GO" id="GO:0000462">
    <property type="term" value="P:maturation of SSU-rRNA from tricistronic rRNA transcript (SSU-rRNA, 5.8S rRNA, LSU-rRNA)"/>
    <property type="evidence" value="ECO:0007669"/>
    <property type="project" value="TreeGrafter"/>
</dbReference>
<comment type="function">
    <text evidence="1 9">DEAD-box RNA helicase-like protein required for pre-18S rRNA processing, specifically at sites A0, A1, and A2.</text>
</comment>
<comment type="similarity">
    <text evidence="3 9">Belongs to the UTP25 family.</text>
</comment>
<evidence type="ECO:0000256" key="1">
    <source>
        <dbReference type="ARBA" id="ARBA00002883"/>
    </source>
</evidence>
<keyword evidence="7 9" id="KW-0539">Nucleus</keyword>
<comment type="subcellular location">
    <subcellularLocation>
        <location evidence="2 9">Nucleus</location>
        <location evidence="2 9">Nucleolus</location>
    </subcellularLocation>
</comment>
<dbReference type="EMBL" id="JABWAB010000001">
    <property type="protein sequence ID" value="KAF6058739.1"/>
    <property type="molecule type" value="Genomic_DNA"/>
</dbReference>
<evidence type="ECO:0000256" key="3">
    <source>
        <dbReference type="ARBA" id="ARBA00009223"/>
    </source>
</evidence>
<dbReference type="OrthoDB" id="10264378at2759"/>
<feature type="compositionally biased region" description="Acidic residues" evidence="10">
    <location>
        <begin position="104"/>
        <end position="145"/>
    </location>
</feature>
<accession>A0A8X7TCS5</accession>
<dbReference type="Proteomes" id="UP000590412">
    <property type="component" value="Unassembled WGS sequence"/>
</dbReference>
<dbReference type="InterPro" id="IPR053940">
    <property type="entry name" value="UTP25_NTPase-like"/>
</dbReference>
<evidence type="ECO:0000256" key="8">
    <source>
        <dbReference type="ARBA" id="ARBA00023274"/>
    </source>
</evidence>
<reference evidence="13" key="1">
    <citation type="submission" date="2020-03" db="EMBL/GenBank/DDBJ databases">
        <title>FDA dAtabase for Regulatory Grade micrObial Sequences (FDA-ARGOS): Supporting development and validation of Infectious Disease Dx tests.</title>
        <authorList>
            <person name="Campos J."/>
            <person name="Goldberg B."/>
            <person name="Tallon L."/>
            <person name="Sadzewicz L."/>
            <person name="Vavikolanu K."/>
            <person name="Mehta A."/>
            <person name="Aluvathingal J."/>
            <person name="Nadendla S."/>
            <person name="Nandy P."/>
            <person name="Geyer C."/>
            <person name="Yan Y."/>
            <person name="Sichtig H."/>
        </authorList>
    </citation>
    <scope>NUCLEOTIDE SEQUENCE [LARGE SCALE GENOMIC DNA]</scope>
    <source>
        <strain evidence="13">FDAARGOS_652</strain>
    </source>
</reference>
<evidence type="ECO:0000256" key="10">
    <source>
        <dbReference type="SAM" id="MobiDB-lite"/>
    </source>
</evidence>
<evidence type="ECO:0000313" key="13">
    <source>
        <dbReference type="EMBL" id="KAF6058739.1"/>
    </source>
</evidence>
<feature type="compositionally biased region" description="Basic and acidic residues" evidence="10">
    <location>
        <begin position="91"/>
        <end position="103"/>
    </location>
</feature>
<keyword evidence="8 9" id="KW-0687">Ribonucleoprotein</keyword>
<evidence type="ECO:0000256" key="9">
    <source>
        <dbReference type="RuleBase" id="RU365070"/>
    </source>
</evidence>
<evidence type="ECO:0000256" key="2">
    <source>
        <dbReference type="ARBA" id="ARBA00004604"/>
    </source>
</evidence>
<feature type="domain" description="UTP25 C-terminal" evidence="11">
    <location>
        <begin position="523"/>
        <end position="712"/>
    </location>
</feature>
<evidence type="ECO:0000256" key="4">
    <source>
        <dbReference type="ARBA" id="ARBA00015422"/>
    </source>
</evidence>
<evidence type="ECO:0000259" key="12">
    <source>
        <dbReference type="Pfam" id="PF22916"/>
    </source>
</evidence>
<feature type="domain" description="UTP25 NTP hydrolase-like" evidence="12">
    <location>
        <begin position="253"/>
        <end position="509"/>
    </location>
</feature>
<dbReference type="Pfam" id="PF06862">
    <property type="entry name" value="Utp25_C"/>
    <property type="match status" value="1"/>
</dbReference>
<dbReference type="GO" id="GO:0032040">
    <property type="term" value="C:small-subunit processome"/>
    <property type="evidence" value="ECO:0007669"/>
    <property type="project" value="TreeGrafter"/>
</dbReference>
<organism evidence="13 14">
    <name type="scientific">Candida parapsilosis</name>
    <name type="common">Yeast</name>
    <dbReference type="NCBI Taxonomy" id="5480"/>
    <lineage>
        <taxon>Eukaryota</taxon>
        <taxon>Fungi</taxon>
        <taxon>Dikarya</taxon>
        <taxon>Ascomycota</taxon>
        <taxon>Saccharomycotina</taxon>
        <taxon>Pichiomycetes</taxon>
        <taxon>Debaryomycetaceae</taxon>
        <taxon>Candida/Lodderomyces clade</taxon>
        <taxon>Candida</taxon>
    </lineage>
</organism>
<dbReference type="InterPro" id="IPR010678">
    <property type="entry name" value="UTP25"/>
</dbReference>
<gene>
    <name evidence="13" type="ORF">FOB60_000321</name>
</gene>
<feature type="region of interest" description="Disordered" evidence="10">
    <location>
        <begin position="1"/>
        <end position="145"/>
    </location>
</feature>
<dbReference type="GO" id="GO:0019843">
    <property type="term" value="F:rRNA binding"/>
    <property type="evidence" value="ECO:0007669"/>
    <property type="project" value="TreeGrafter"/>
</dbReference>
<dbReference type="InterPro" id="IPR053939">
    <property type="entry name" value="UTP25_C"/>
</dbReference>
<feature type="compositionally biased region" description="Basic residues" evidence="10">
    <location>
        <begin position="15"/>
        <end position="24"/>
    </location>
</feature>
<protein>
    <recommendedName>
        <fullName evidence="4 9">U3 small nucleolar RNA-associated protein 25</fullName>
        <shortName evidence="9">U3 snoRNA-associated protein 25</shortName>
    </recommendedName>
</protein>
<evidence type="ECO:0000313" key="14">
    <source>
        <dbReference type="Proteomes" id="UP000590412"/>
    </source>
</evidence>
<proteinExistence type="inferred from homology"/>